<dbReference type="EMBL" id="DNAN01000723">
    <property type="protein sequence ID" value="HAW78157.1"/>
    <property type="molecule type" value="Genomic_DNA"/>
</dbReference>
<dbReference type="Proteomes" id="UP000264779">
    <property type="component" value="Unassembled WGS sequence"/>
</dbReference>
<evidence type="ECO:0000259" key="3">
    <source>
        <dbReference type="PROSITE" id="PS51087"/>
    </source>
</evidence>
<dbReference type="GeneID" id="78254030"/>
<reference evidence="8 9" key="2">
    <citation type="journal article" date="2018" name="Nat. Biotechnol.">
        <title>A standardized bacterial taxonomy based on genome phylogeny substantially revises the tree of life.</title>
        <authorList>
            <person name="Parks D.H."/>
            <person name="Chuvochina M."/>
            <person name="Waite D.W."/>
            <person name="Rinke C."/>
            <person name="Skarshewski A."/>
            <person name="Chaumeil P.A."/>
            <person name="Hugenholtz P."/>
        </authorList>
    </citation>
    <scope>NUCLEOTIDE SEQUENCE [LARGE SCALE GENOMIC DNA]</scope>
    <source>
        <strain evidence="6">UBA11621</strain>
        <strain evidence="5">UBA11978</strain>
    </source>
</reference>
<name>A0A075NWM6_9ALTE</name>
<dbReference type="EMBL" id="CP008849">
    <property type="protein sequence ID" value="AIF97861.1"/>
    <property type="molecule type" value="Genomic_DNA"/>
</dbReference>
<feature type="domain" description="ApaG" evidence="3">
    <location>
        <begin position="1"/>
        <end position="124"/>
    </location>
</feature>
<evidence type="ECO:0000313" key="8">
    <source>
        <dbReference type="Proteomes" id="UP000263517"/>
    </source>
</evidence>
<dbReference type="STRING" id="589873.EP12_03740"/>
<organism evidence="4 7">
    <name type="scientific">Alteromonas australica</name>
    <dbReference type="NCBI Taxonomy" id="589873"/>
    <lineage>
        <taxon>Bacteria</taxon>
        <taxon>Pseudomonadati</taxon>
        <taxon>Pseudomonadota</taxon>
        <taxon>Gammaproteobacteria</taxon>
        <taxon>Alteromonadales</taxon>
        <taxon>Alteromonadaceae</taxon>
        <taxon>Alteromonas/Salinimonas group</taxon>
        <taxon>Alteromonas</taxon>
    </lineage>
</organism>
<gene>
    <name evidence="2" type="primary">apaG</name>
    <name evidence="5" type="ORF">DCW74_20765</name>
    <name evidence="6" type="ORF">DEB45_15215</name>
    <name evidence="4" type="ORF">EP13_03630</name>
</gene>
<evidence type="ECO:0000313" key="9">
    <source>
        <dbReference type="Proteomes" id="UP000264779"/>
    </source>
</evidence>
<dbReference type="SUPFAM" id="SSF110069">
    <property type="entry name" value="ApaG-like"/>
    <property type="match status" value="1"/>
</dbReference>
<keyword evidence="7" id="KW-1185">Reference proteome</keyword>
<dbReference type="KEGG" id="aal:EP13_03630"/>
<dbReference type="NCBIfam" id="NF003967">
    <property type="entry name" value="PRK05461.1"/>
    <property type="match status" value="1"/>
</dbReference>
<dbReference type="AlphaFoldDB" id="A0A075NWM6"/>
<dbReference type="InterPro" id="IPR007474">
    <property type="entry name" value="ApaG_domain"/>
</dbReference>
<evidence type="ECO:0000256" key="2">
    <source>
        <dbReference type="HAMAP-Rule" id="MF_00791"/>
    </source>
</evidence>
<protein>
    <recommendedName>
        <fullName evidence="1 2">Protein ApaG</fullName>
    </recommendedName>
</protein>
<dbReference type="PATRIC" id="fig|589873.4.peg.805"/>
<dbReference type="Proteomes" id="UP000263517">
    <property type="component" value="Unassembled WGS sequence"/>
</dbReference>
<dbReference type="PANTHER" id="PTHR47191:SF2">
    <property type="entry name" value="OS05G0170800 PROTEIN"/>
    <property type="match status" value="1"/>
</dbReference>
<dbReference type="eggNOG" id="COG2967">
    <property type="taxonomic scope" value="Bacteria"/>
</dbReference>
<dbReference type="InterPro" id="IPR023065">
    <property type="entry name" value="Uncharacterised_ApaG"/>
</dbReference>
<dbReference type="HAMAP" id="MF_00791">
    <property type="entry name" value="ApaG"/>
    <property type="match status" value="1"/>
</dbReference>
<dbReference type="KEGG" id="aaus:EP12_03740"/>
<accession>A0A075NWM6</accession>
<dbReference type="InterPro" id="IPR050718">
    <property type="entry name" value="ApaG-like"/>
</dbReference>
<proteinExistence type="inferred from homology"/>
<dbReference type="EMBL" id="DONK01000237">
    <property type="protein sequence ID" value="HBU52600.1"/>
    <property type="molecule type" value="Genomic_DNA"/>
</dbReference>
<evidence type="ECO:0000313" key="7">
    <source>
        <dbReference type="Proteomes" id="UP000056090"/>
    </source>
</evidence>
<dbReference type="RefSeq" id="WP_044056060.1">
    <property type="nucleotide sequence ID" value="NZ_CAJXAX010000005.1"/>
</dbReference>
<dbReference type="PROSITE" id="PS51087">
    <property type="entry name" value="APAG"/>
    <property type="match status" value="1"/>
</dbReference>
<dbReference type="OrthoDB" id="9795226at2"/>
<sequence>MIADNIEVRVKTRHLPEHLPSDSTQFAFAYHITIINNSNETVQLISRYWRITDANGKSSEVQGAGVIGKQPIIEPGESFDYTSGAVIDTPVGNMQGYYEMEQSNGGRFRVPIDVFRLAVQNILH</sequence>
<evidence type="ECO:0000313" key="6">
    <source>
        <dbReference type="EMBL" id="HBU52600.1"/>
    </source>
</evidence>
<evidence type="ECO:0000313" key="4">
    <source>
        <dbReference type="EMBL" id="AIF97861.1"/>
    </source>
</evidence>
<evidence type="ECO:0000313" key="5">
    <source>
        <dbReference type="EMBL" id="HAW78157.1"/>
    </source>
</evidence>
<dbReference type="Proteomes" id="UP000056090">
    <property type="component" value="Chromosome"/>
</dbReference>
<reference evidence="4 7" key="1">
    <citation type="submission" date="2014-06" db="EMBL/GenBank/DDBJ databases">
        <title>Genomes of Alteromonas australica, a world apart.</title>
        <authorList>
            <person name="Gonzaga A."/>
            <person name="Lopez-Perez M."/>
            <person name="Rodriguez-Valera F."/>
        </authorList>
    </citation>
    <scope>NUCLEOTIDE SEQUENCE [LARGE SCALE GENOMIC DNA]</scope>
    <source>
        <strain evidence="4 7">H 17</strain>
    </source>
</reference>
<dbReference type="Gene3D" id="2.60.40.1470">
    <property type="entry name" value="ApaG domain"/>
    <property type="match status" value="1"/>
</dbReference>
<evidence type="ECO:0000256" key="1">
    <source>
        <dbReference type="ARBA" id="ARBA00017693"/>
    </source>
</evidence>
<dbReference type="InterPro" id="IPR036767">
    <property type="entry name" value="ApaG_sf"/>
</dbReference>
<dbReference type="PANTHER" id="PTHR47191">
    <property type="entry name" value="OS05G0170800 PROTEIN"/>
    <property type="match status" value="1"/>
</dbReference>
<dbReference type="Pfam" id="PF04379">
    <property type="entry name" value="DUF525"/>
    <property type="match status" value="1"/>
</dbReference>